<accession>A0A317Q1P7</accession>
<keyword evidence="10" id="KW-0406">Ion transport</keyword>
<keyword evidence="4" id="KW-0171">Cobalt transport</keyword>
<name>A0A317Q1P7_9ENTR</name>
<dbReference type="GO" id="GO:0006824">
    <property type="term" value="P:cobalt ion transport"/>
    <property type="evidence" value="ECO:0007669"/>
    <property type="project" value="UniProtKB-KW"/>
</dbReference>
<dbReference type="InterPro" id="IPR051224">
    <property type="entry name" value="NiCoT_RcnA"/>
</dbReference>
<feature type="transmembrane region" description="Helical" evidence="14">
    <location>
        <begin position="155"/>
        <end position="174"/>
    </location>
</feature>
<dbReference type="GO" id="GO:0015099">
    <property type="term" value="F:nickel cation transmembrane transporter activity"/>
    <property type="evidence" value="ECO:0007669"/>
    <property type="project" value="UniProtKB-UniRule"/>
</dbReference>
<evidence type="ECO:0000313" key="16">
    <source>
        <dbReference type="Proteomes" id="UP000246744"/>
    </source>
</evidence>
<dbReference type="GO" id="GO:0005886">
    <property type="term" value="C:plasma membrane"/>
    <property type="evidence" value="ECO:0007669"/>
    <property type="project" value="UniProtKB-SubCell"/>
</dbReference>
<dbReference type="PANTHER" id="PTHR40659">
    <property type="entry name" value="NICKEL/COBALT EFFLUX SYSTEM RCNA"/>
    <property type="match status" value="1"/>
</dbReference>
<keyword evidence="8 14" id="KW-0812">Transmembrane</keyword>
<feature type="transmembrane region" description="Helical" evidence="14">
    <location>
        <begin position="225"/>
        <end position="245"/>
    </location>
</feature>
<keyword evidence="12 14" id="KW-0472">Membrane</keyword>
<feature type="transmembrane region" description="Helical" evidence="14">
    <location>
        <begin position="251"/>
        <end position="278"/>
    </location>
</feature>
<keyword evidence="11" id="KW-0921">Nickel transport</keyword>
<keyword evidence="16" id="KW-1185">Reference proteome</keyword>
<evidence type="ECO:0000256" key="1">
    <source>
        <dbReference type="ARBA" id="ARBA00002510"/>
    </source>
</evidence>
<evidence type="ECO:0000256" key="11">
    <source>
        <dbReference type="ARBA" id="ARBA00023112"/>
    </source>
</evidence>
<evidence type="ECO:0000256" key="10">
    <source>
        <dbReference type="ARBA" id="ARBA00023065"/>
    </source>
</evidence>
<feature type="transmembrane region" description="Helical" evidence="14">
    <location>
        <begin position="299"/>
        <end position="320"/>
    </location>
</feature>
<comment type="function">
    <text evidence="1">Efflux system for nickel and cobalt.</text>
</comment>
<dbReference type="OrthoDB" id="9812956at2"/>
<evidence type="ECO:0000256" key="6">
    <source>
        <dbReference type="ARBA" id="ARBA00022475"/>
    </source>
</evidence>
<evidence type="ECO:0000256" key="9">
    <source>
        <dbReference type="ARBA" id="ARBA00022989"/>
    </source>
</evidence>
<reference evidence="15 16" key="1">
    <citation type="submission" date="2018-05" db="EMBL/GenBank/DDBJ databases">
        <title>Genomic Encyclopedia of Type Strains, Phase IV (KMG-IV): sequencing the most valuable type-strain genomes for metagenomic binning, comparative biology and taxonomic classification.</title>
        <authorList>
            <person name="Goeker M."/>
        </authorList>
    </citation>
    <scope>NUCLEOTIDE SEQUENCE [LARGE SCALE GENOMIC DNA]</scope>
    <source>
        <strain evidence="15 16">DSM 19579</strain>
    </source>
</reference>
<keyword evidence="5 14" id="KW-0813">Transport</keyword>
<evidence type="ECO:0000256" key="5">
    <source>
        <dbReference type="ARBA" id="ARBA00022448"/>
    </source>
</evidence>
<evidence type="ECO:0000256" key="3">
    <source>
        <dbReference type="ARBA" id="ARBA00010428"/>
    </source>
</evidence>
<dbReference type="PANTHER" id="PTHR40659:SF1">
    <property type="entry name" value="NICKEL_COBALT EFFLUX SYSTEM RCNA"/>
    <property type="match status" value="1"/>
</dbReference>
<dbReference type="EMBL" id="QGTS01000005">
    <property type="protein sequence ID" value="PWW09396.1"/>
    <property type="molecule type" value="Genomic_DNA"/>
</dbReference>
<comment type="subcellular location">
    <subcellularLocation>
        <location evidence="2 14">Cell membrane</location>
        <topology evidence="2 14">Multi-pass membrane protein</topology>
    </subcellularLocation>
</comment>
<evidence type="ECO:0000256" key="12">
    <source>
        <dbReference type="ARBA" id="ARBA00023136"/>
    </source>
</evidence>
<protein>
    <recommendedName>
        <fullName evidence="14">Nickel/cobalt efflux system</fullName>
    </recommendedName>
</protein>
<keyword evidence="9 14" id="KW-1133">Transmembrane helix</keyword>
<evidence type="ECO:0000256" key="14">
    <source>
        <dbReference type="RuleBase" id="RU362101"/>
    </source>
</evidence>
<dbReference type="InterPro" id="IPR011541">
    <property type="entry name" value="Ni/Co_transpt_high_affinity"/>
</dbReference>
<dbReference type="GO" id="GO:0046583">
    <property type="term" value="F:monoatomic cation efflux transmembrane transporter activity"/>
    <property type="evidence" value="ECO:0007669"/>
    <property type="project" value="TreeGrafter"/>
</dbReference>
<evidence type="ECO:0000256" key="7">
    <source>
        <dbReference type="ARBA" id="ARBA00022596"/>
    </source>
</evidence>
<evidence type="ECO:0000256" key="13">
    <source>
        <dbReference type="ARBA" id="ARBA00023285"/>
    </source>
</evidence>
<organism evidence="15 16">
    <name type="scientific">Mangrovibacter plantisponsor</name>
    <dbReference type="NCBI Taxonomy" id="451513"/>
    <lineage>
        <taxon>Bacteria</taxon>
        <taxon>Pseudomonadati</taxon>
        <taxon>Pseudomonadota</taxon>
        <taxon>Gammaproteobacteria</taxon>
        <taxon>Enterobacterales</taxon>
        <taxon>Enterobacteriaceae</taxon>
        <taxon>Mangrovibacter</taxon>
    </lineage>
</organism>
<dbReference type="Proteomes" id="UP000246744">
    <property type="component" value="Unassembled WGS sequence"/>
</dbReference>
<evidence type="ECO:0000256" key="8">
    <source>
        <dbReference type="ARBA" id="ARBA00022692"/>
    </source>
</evidence>
<dbReference type="AlphaFoldDB" id="A0A317Q1P7"/>
<sequence>MSLIFTPRSQKVRGRDLWPLFVFVVGLVVACAWLWANWSLVLLQSAAWQRELNQLASQLLRGIASTPVKSGVMLVGVSFLYGFLHALGPGHGKVVIATWLATNPAKLKTSLRMTLAASLLQGLVAVMLVFVVLYLLGLPSRQLHYSHYLLEKASFIVVTLLGVMLCLRAVRQLWRTLKHPLRFKRLYPAGSTTPAHIHSAHCGCGHQHMPLSEQVSQATTWREKALVIGSMGMRPCSGAIMVLLFSKVAGVFFWGIVAAMAMAAGTALTISLLAFLTHGCRALAQRLVRERGVVYWQQTAWATLALAGGVVLCVCGIVLWQSTELVLPGLRGRG</sequence>
<evidence type="ECO:0000256" key="4">
    <source>
        <dbReference type="ARBA" id="ARBA00022426"/>
    </source>
</evidence>
<comment type="caution">
    <text evidence="15">The sequence shown here is derived from an EMBL/GenBank/DDBJ whole genome shotgun (WGS) entry which is preliminary data.</text>
</comment>
<keyword evidence="7" id="KW-0533">Nickel</keyword>
<feature type="transmembrane region" description="Helical" evidence="14">
    <location>
        <begin position="113"/>
        <end position="135"/>
    </location>
</feature>
<dbReference type="GO" id="GO:0032025">
    <property type="term" value="P:response to cobalt ion"/>
    <property type="evidence" value="ECO:0007669"/>
    <property type="project" value="TreeGrafter"/>
</dbReference>
<keyword evidence="6" id="KW-1003">Cell membrane</keyword>
<dbReference type="GO" id="GO:0010045">
    <property type="term" value="P:response to nickel cation"/>
    <property type="evidence" value="ECO:0007669"/>
    <property type="project" value="TreeGrafter"/>
</dbReference>
<dbReference type="Pfam" id="PF03824">
    <property type="entry name" value="NicO"/>
    <property type="match status" value="1"/>
</dbReference>
<evidence type="ECO:0000313" key="15">
    <source>
        <dbReference type="EMBL" id="PWW09396.1"/>
    </source>
</evidence>
<keyword evidence="13" id="KW-0170">Cobalt</keyword>
<comment type="similarity">
    <text evidence="3">Belongs to the NiCoT transporter (TC 2.A.52) family. RcnA subfamily.</text>
</comment>
<dbReference type="RefSeq" id="WP_110025589.1">
    <property type="nucleotide sequence ID" value="NZ_QGTS01000005.1"/>
</dbReference>
<gene>
    <name evidence="15" type="ORF">DES37_10542</name>
</gene>
<evidence type="ECO:0000256" key="2">
    <source>
        <dbReference type="ARBA" id="ARBA00004651"/>
    </source>
</evidence>
<proteinExistence type="inferred from homology"/>
<feature type="transmembrane region" description="Helical" evidence="14">
    <location>
        <begin position="17"/>
        <end position="36"/>
    </location>
</feature>